<name>A0A164XV71_DAUCS</name>
<evidence type="ECO:0000313" key="2">
    <source>
        <dbReference type="Proteomes" id="UP000077755"/>
    </source>
</evidence>
<dbReference type="AlphaFoldDB" id="A0A164XV71"/>
<evidence type="ECO:0000313" key="1">
    <source>
        <dbReference type="EMBL" id="WOG99938.1"/>
    </source>
</evidence>
<keyword evidence="2" id="KW-1185">Reference proteome</keyword>
<sequence>MKHTMSALLIKIRIRPVSQSRNNLQQQRCKWQSPNEGTLKMNVDQSRNQEIICSNKDVSGKVQMKVP</sequence>
<dbReference type="Proteomes" id="UP000077755">
    <property type="component" value="Chromosome 5"/>
</dbReference>
<reference evidence="1" key="1">
    <citation type="journal article" date="2016" name="Nat. Genet.">
        <title>A high-quality carrot genome assembly provides new insights into carotenoid accumulation and asterid genome evolution.</title>
        <authorList>
            <person name="Iorizzo M."/>
            <person name="Ellison S."/>
            <person name="Senalik D."/>
            <person name="Zeng P."/>
            <person name="Satapoomin P."/>
            <person name="Huang J."/>
            <person name="Bowman M."/>
            <person name="Iovene M."/>
            <person name="Sanseverino W."/>
            <person name="Cavagnaro P."/>
            <person name="Yildiz M."/>
            <person name="Macko-Podgorni A."/>
            <person name="Moranska E."/>
            <person name="Grzebelus E."/>
            <person name="Grzebelus D."/>
            <person name="Ashrafi H."/>
            <person name="Zheng Z."/>
            <person name="Cheng S."/>
            <person name="Spooner D."/>
            <person name="Van Deynze A."/>
            <person name="Simon P."/>
        </authorList>
    </citation>
    <scope>NUCLEOTIDE SEQUENCE</scope>
    <source>
        <tissue evidence="1">Leaf</tissue>
    </source>
</reference>
<protein>
    <submittedName>
        <fullName evidence="1">Uncharacterized protein</fullName>
    </submittedName>
</protein>
<dbReference type="EMBL" id="CP093347">
    <property type="protein sequence ID" value="WOG99938.1"/>
    <property type="molecule type" value="Genomic_DNA"/>
</dbReference>
<accession>A0A164XV71</accession>
<reference evidence="1" key="2">
    <citation type="submission" date="2022-03" db="EMBL/GenBank/DDBJ databases">
        <title>Draft title - Genomic analysis of global carrot germplasm unveils the trajectory of domestication and the origin of high carotenoid orange carrot.</title>
        <authorList>
            <person name="Iorizzo M."/>
            <person name="Ellison S."/>
            <person name="Senalik D."/>
            <person name="Macko-Podgorni A."/>
            <person name="Grzebelus D."/>
            <person name="Bostan H."/>
            <person name="Rolling W."/>
            <person name="Curaba J."/>
            <person name="Simon P."/>
        </authorList>
    </citation>
    <scope>NUCLEOTIDE SEQUENCE</scope>
    <source>
        <tissue evidence="1">Leaf</tissue>
    </source>
</reference>
<gene>
    <name evidence="1" type="ORF">DCAR_0519294</name>
</gene>
<proteinExistence type="predicted"/>
<dbReference type="Gramene" id="KZM93625">
    <property type="protein sequence ID" value="KZM93625"/>
    <property type="gene ID" value="DCAR_016870"/>
</dbReference>
<organism evidence="1 2">
    <name type="scientific">Daucus carota subsp. sativus</name>
    <name type="common">Carrot</name>
    <dbReference type="NCBI Taxonomy" id="79200"/>
    <lineage>
        <taxon>Eukaryota</taxon>
        <taxon>Viridiplantae</taxon>
        <taxon>Streptophyta</taxon>
        <taxon>Embryophyta</taxon>
        <taxon>Tracheophyta</taxon>
        <taxon>Spermatophyta</taxon>
        <taxon>Magnoliopsida</taxon>
        <taxon>eudicotyledons</taxon>
        <taxon>Gunneridae</taxon>
        <taxon>Pentapetalae</taxon>
        <taxon>asterids</taxon>
        <taxon>campanulids</taxon>
        <taxon>Apiales</taxon>
        <taxon>Apiaceae</taxon>
        <taxon>Apioideae</taxon>
        <taxon>Scandiceae</taxon>
        <taxon>Daucinae</taxon>
        <taxon>Daucus</taxon>
        <taxon>Daucus sect. Daucus</taxon>
    </lineage>
</organism>